<accession>A0AAV4WUQ9</accession>
<gene>
    <name evidence="1" type="primary">Chst1</name>
    <name evidence="1" type="ORF">CEXT_224871</name>
</gene>
<dbReference type="Gene3D" id="3.40.50.300">
    <property type="entry name" value="P-loop containing nucleotide triphosphate hydrolases"/>
    <property type="match status" value="1"/>
</dbReference>
<organism evidence="1 2">
    <name type="scientific">Caerostris extrusa</name>
    <name type="common">Bark spider</name>
    <name type="synonym">Caerostris bankana</name>
    <dbReference type="NCBI Taxonomy" id="172846"/>
    <lineage>
        <taxon>Eukaryota</taxon>
        <taxon>Metazoa</taxon>
        <taxon>Ecdysozoa</taxon>
        <taxon>Arthropoda</taxon>
        <taxon>Chelicerata</taxon>
        <taxon>Arachnida</taxon>
        <taxon>Araneae</taxon>
        <taxon>Araneomorphae</taxon>
        <taxon>Entelegynae</taxon>
        <taxon>Araneoidea</taxon>
        <taxon>Araneidae</taxon>
        <taxon>Caerostris</taxon>
    </lineage>
</organism>
<protein>
    <recommendedName>
        <fullName evidence="3">Sulfotransferase</fullName>
    </recommendedName>
</protein>
<dbReference type="EMBL" id="BPLR01016728">
    <property type="protein sequence ID" value="GIY86018.1"/>
    <property type="molecule type" value="Genomic_DNA"/>
</dbReference>
<reference evidence="1 2" key="1">
    <citation type="submission" date="2021-06" db="EMBL/GenBank/DDBJ databases">
        <title>Caerostris extrusa draft genome.</title>
        <authorList>
            <person name="Kono N."/>
            <person name="Arakawa K."/>
        </authorList>
    </citation>
    <scope>NUCLEOTIDE SEQUENCE [LARGE SCALE GENOMIC DNA]</scope>
</reference>
<dbReference type="PANTHER" id="PTHR10704:SF44">
    <property type="entry name" value="LD35051P-RELATED"/>
    <property type="match status" value="1"/>
</dbReference>
<dbReference type="InterPro" id="IPR027417">
    <property type="entry name" value="P-loop_NTPase"/>
</dbReference>
<proteinExistence type="predicted"/>
<dbReference type="GO" id="GO:0006044">
    <property type="term" value="P:N-acetylglucosamine metabolic process"/>
    <property type="evidence" value="ECO:0007669"/>
    <property type="project" value="TreeGrafter"/>
</dbReference>
<dbReference type="InterPro" id="IPR051135">
    <property type="entry name" value="Gal/GlcNAc/GalNAc_ST"/>
</dbReference>
<dbReference type="AlphaFoldDB" id="A0AAV4WUQ9"/>
<dbReference type="SUPFAM" id="SSF52540">
    <property type="entry name" value="P-loop containing nucleoside triphosphate hydrolases"/>
    <property type="match status" value="1"/>
</dbReference>
<evidence type="ECO:0000313" key="2">
    <source>
        <dbReference type="Proteomes" id="UP001054945"/>
    </source>
</evidence>
<evidence type="ECO:0000313" key="1">
    <source>
        <dbReference type="EMBL" id="GIY86018.1"/>
    </source>
</evidence>
<dbReference type="PANTHER" id="PTHR10704">
    <property type="entry name" value="CARBOHYDRATE SULFOTRANSFERASE"/>
    <property type="match status" value="1"/>
</dbReference>
<comment type="caution">
    <text evidence="1">The sequence shown here is derived from an EMBL/GenBank/DDBJ whole genome shotgun (WGS) entry which is preliminary data.</text>
</comment>
<dbReference type="Proteomes" id="UP001054945">
    <property type="component" value="Unassembled WGS sequence"/>
</dbReference>
<keyword evidence="2" id="KW-1185">Reference proteome</keyword>
<dbReference type="GO" id="GO:0001517">
    <property type="term" value="F:N-acetylglucosamine 6-O-sulfotransferase activity"/>
    <property type="evidence" value="ECO:0007669"/>
    <property type="project" value="TreeGrafter"/>
</dbReference>
<dbReference type="GO" id="GO:0006790">
    <property type="term" value="P:sulfur compound metabolic process"/>
    <property type="evidence" value="ECO:0007669"/>
    <property type="project" value="TreeGrafter"/>
</dbReference>
<evidence type="ECO:0008006" key="3">
    <source>
        <dbReference type="Google" id="ProtNLM"/>
    </source>
</evidence>
<sequence>MDIESYSGAFYHFEPLHYFGNIVAHNQLDTARKLLHDLFTCDYRDWASFPEWAWFNSDFLTFRRNKRYWQICTHKDSSRMLCYNICFLAVACRNSPVQIIKTIRMTASEAGKLMEEYKDLNLKVIHLVRDPRGTMNSRQQKDIAAWYYLLRYEDLALDPPQITEKLFKFLDIGPVPSEVAQFLETHTQGATHHSSNSFLQPPYRTVRNSTQAALEWCRKMKLTDIQRVQRSCYVVLNKLGYKLVNNTDLSADDVIGEASNICMSH</sequence>
<name>A0AAV4WUQ9_CAEEX</name>